<dbReference type="PROSITE" id="PS51257">
    <property type="entry name" value="PROKAR_LIPOPROTEIN"/>
    <property type="match status" value="1"/>
</dbReference>
<dbReference type="Proteomes" id="UP000305760">
    <property type="component" value="Unassembled WGS sequence"/>
</dbReference>
<dbReference type="OrthoDB" id="8072835at2"/>
<accession>A0A5C4RT02</accession>
<protein>
    <submittedName>
        <fullName evidence="2">Uncharacterized protein</fullName>
    </submittedName>
</protein>
<comment type="caution">
    <text evidence="2">The sequence shown here is derived from an EMBL/GenBank/DDBJ whole genome shotgun (WGS) entry which is preliminary data.</text>
</comment>
<evidence type="ECO:0000313" key="3">
    <source>
        <dbReference type="Proteomes" id="UP000305760"/>
    </source>
</evidence>
<feature type="chain" id="PRO_5022959397" evidence="1">
    <location>
        <begin position="24"/>
        <end position="249"/>
    </location>
</feature>
<proteinExistence type="predicted"/>
<evidence type="ECO:0000256" key="1">
    <source>
        <dbReference type="SAM" id="SignalP"/>
    </source>
</evidence>
<dbReference type="RefSeq" id="WP_139444745.1">
    <property type="nucleotide sequence ID" value="NZ_SMDR01000001.1"/>
</dbReference>
<sequence length="249" mass="27123">MKRFLLMPLLAGSLACTSAPARAATDLETMPAGLETRFALSALPPGLRDGAAVYLLDPATGYRLAKKGNNGQECLVQRTVWELGDFRDDIYFPLCYDAAGASTYLKVIRDAAALRAEGLDAAALKAVITRRWQDKTYAVPSRPGLSYMLGPIMRTAGPPDMAVHTMAMPHLMFYAPHARNEDIGAAPDLTDPETLRYPFVDRQGIGEQSYFIQMMGESEKAGILAAEAGLVKDLCEYRKVLCLGAHTTY</sequence>
<dbReference type="EMBL" id="SMDR01000001">
    <property type="protein sequence ID" value="TNJ34336.1"/>
    <property type="molecule type" value="Genomic_DNA"/>
</dbReference>
<gene>
    <name evidence="2" type="ORF">E1B00_00645</name>
</gene>
<organism evidence="2 3">
    <name type="scientific">Arenimonas terrae</name>
    <dbReference type="NCBI Taxonomy" id="2546226"/>
    <lineage>
        <taxon>Bacteria</taxon>
        <taxon>Pseudomonadati</taxon>
        <taxon>Pseudomonadota</taxon>
        <taxon>Gammaproteobacteria</taxon>
        <taxon>Lysobacterales</taxon>
        <taxon>Lysobacteraceae</taxon>
        <taxon>Arenimonas</taxon>
    </lineage>
</organism>
<keyword evidence="3" id="KW-1185">Reference proteome</keyword>
<feature type="signal peptide" evidence="1">
    <location>
        <begin position="1"/>
        <end position="23"/>
    </location>
</feature>
<keyword evidence="1" id="KW-0732">Signal</keyword>
<dbReference type="AlphaFoldDB" id="A0A5C4RT02"/>
<reference evidence="2 3" key="1">
    <citation type="submission" date="2019-03" db="EMBL/GenBank/DDBJ databases">
        <title>Arenimonas daejeonensis sp. nov., isolated from compost.</title>
        <authorList>
            <person name="Jeon C.O."/>
        </authorList>
    </citation>
    <scope>NUCLEOTIDE SEQUENCE [LARGE SCALE GENOMIC DNA]</scope>
    <source>
        <strain evidence="2 3">R29</strain>
    </source>
</reference>
<evidence type="ECO:0000313" key="2">
    <source>
        <dbReference type="EMBL" id="TNJ34336.1"/>
    </source>
</evidence>
<name>A0A5C4RT02_9GAMM</name>